<name>A0ABS7Z215_9SPHI</name>
<dbReference type="InterPro" id="IPR036259">
    <property type="entry name" value="MFS_trans_sf"/>
</dbReference>
<sequence length="417" mass="45914">MHTEKWFKTYIYIWIGQFLSLLTSSAVNFAVIIYLSLHYKSAEILAYAGIAGLLPQAIIGPFAGVYIDRWDRKKVMIYADAFIAFCTFLMSFAFVEGEANLGFVYMLLVCRSLGQAFHTPAMQAIAPLIVPEDKLLKVSGINQMLQSVSMIAGPAAGTLAITYLPISKVLYLDVIGASLAIVSLLFVVIPKLTTQQAESNISTVLHDLNSGFIEIQKNKGLYMLFIYAMLTTFFVMPVAIMYPLLTIDHFSGGKWEMSIIEIVWGVGMLVGGGILSIWQGSISKVILVNAMHIFLGLTFVFSGWISGDLFWIFVAITTFGGIGMSFFNASFMTIIQEEIKPEFLGRVFSLYFSFAIIPSVIGLLFTGWIADEIGVVNAFIIGGLAMCVVGLLSFLTPSVMNLGKNRLNKDNVESEIE</sequence>
<comment type="subcellular location">
    <subcellularLocation>
        <location evidence="1">Cell membrane</location>
        <topology evidence="1">Multi-pass membrane protein</topology>
    </subcellularLocation>
</comment>
<keyword evidence="4 6" id="KW-1133">Transmembrane helix</keyword>
<evidence type="ECO:0000256" key="3">
    <source>
        <dbReference type="ARBA" id="ARBA00022692"/>
    </source>
</evidence>
<dbReference type="SUPFAM" id="SSF103473">
    <property type="entry name" value="MFS general substrate transporter"/>
    <property type="match status" value="1"/>
</dbReference>
<keyword evidence="3 6" id="KW-0812">Transmembrane</keyword>
<dbReference type="EMBL" id="JADEYP010000004">
    <property type="protein sequence ID" value="MCA5004171.1"/>
    <property type="molecule type" value="Genomic_DNA"/>
</dbReference>
<evidence type="ECO:0000313" key="8">
    <source>
        <dbReference type="Proteomes" id="UP001165302"/>
    </source>
</evidence>
<dbReference type="Proteomes" id="UP001165302">
    <property type="component" value="Unassembled WGS sequence"/>
</dbReference>
<reference evidence="7" key="1">
    <citation type="submission" date="2020-10" db="EMBL/GenBank/DDBJ databases">
        <authorList>
            <person name="Lu T."/>
            <person name="Wang Q."/>
            <person name="Han X."/>
        </authorList>
    </citation>
    <scope>NUCLEOTIDE SEQUENCE</scope>
    <source>
        <strain evidence="7">WQ 366</strain>
    </source>
</reference>
<keyword evidence="8" id="KW-1185">Reference proteome</keyword>
<feature type="transmembrane region" description="Helical" evidence="6">
    <location>
        <begin position="311"/>
        <end position="335"/>
    </location>
</feature>
<protein>
    <submittedName>
        <fullName evidence="7">MFS transporter</fullName>
    </submittedName>
</protein>
<comment type="caution">
    <text evidence="7">The sequence shown here is derived from an EMBL/GenBank/DDBJ whole genome shotgun (WGS) entry which is preliminary data.</text>
</comment>
<dbReference type="Pfam" id="PF07690">
    <property type="entry name" value="MFS_1"/>
    <property type="match status" value="1"/>
</dbReference>
<keyword evidence="5 6" id="KW-0472">Membrane</keyword>
<keyword evidence="2" id="KW-1003">Cell membrane</keyword>
<dbReference type="PANTHER" id="PTHR23513">
    <property type="entry name" value="INTEGRAL MEMBRANE EFFLUX PROTEIN-RELATED"/>
    <property type="match status" value="1"/>
</dbReference>
<accession>A0ABS7Z215</accession>
<gene>
    <name evidence="7" type="ORF">IPZ78_03255</name>
</gene>
<feature type="transmembrane region" description="Helical" evidence="6">
    <location>
        <begin position="12"/>
        <end position="37"/>
    </location>
</feature>
<evidence type="ECO:0000313" key="7">
    <source>
        <dbReference type="EMBL" id="MCA5004171.1"/>
    </source>
</evidence>
<feature type="transmembrane region" description="Helical" evidence="6">
    <location>
        <begin position="375"/>
        <end position="396"/>
    </location>
</feature>
<evidence type="ECO:0000256" key="2">
    <source>
        <dbReference type="ARBA" id="ARBA00022475"/>
    </source>
</evidence>
<dbReference type="Gene3D" id="1.20.1250.20">
    <property type="entry name" value="MFS general substrate transporter like domains"/>
    <property type="match status" value="1"/>
</dbReference>
<organism evidence="7 8">
    <name type="scientific">Sphingobacterium bovistauri</name>
    <dbReference type="NCBI Taxonomy" id="2781959"/>
    <lineage>
        <taxon>Bacteria</taxon>
        <taxon>Pseudomonadati</taxon>
        <taxon>Bacteroidota</taxon>
        <taxon>Sphingobacteriia</taxon>
        <taxon>Sphingobacteriales</taxon>
        <taxon>Sphingobacteriaceae</taxon>
        <taxon>Sphingobacterium</taxon>
    </lineage>
</organism>
<feature type="transmembrane region" description="Helical" evidence="6">
    <location>
        <begin position="75"/>
        <end position="95"/>
    </location>
</feature>
<dbReference type="PANTHER" id="PTHR23513:SF6">
    <property type="entry name" value="MAJOR FACILITATOR SUPERFAMILY ASSOCIATED DOMAIN-CONTAINING PROTEIN"/>
    <property type="match status" value="1"/>
</dbReference>
<feature type="transmembrane region" description="Helical" evidence="6">
    <location>
        <begin position="347"/>
        <end position="369"/>
    </location>
</feature>
<dbReference type="CDD" id="cd06173">
    <property type="entry name" value="MFS_MefA_like"/>
    <property type="match status" value="1"/>
</dbReference>
<dbReference type="InterPro" id="IPR011701">
    <property type="entry name" value="MFS"/>
</dbReference>
<feature type="transmembrane region" description="Helical" evidence="6">
    <location>
        <begin position="170"/>
        <end position="189"/>
    </location>
</feature>
<evidence type="ECO:0000256" key="1">
    <source>
        <dbReference type="ARBA" id="ARBA00004651"/>
    </source>
</evidence>
<dbReference type="RefSeq" id="WP_225551506.1">
    <property type="nucleotide sequence ID" value="NZ_JADEYP010000004.1"/>
</dbReference>
<evidence type="ECO:0000256" key="4">
    <source>
        <dbReference type="ARBA" id="ARBA00022989"/>
    </source>
</evidence>
<evidence type="ECO:0000256" key="5">
    <source>
        <dbReference type="ARBA" id="ARBA00023136"/>
    </source>
</evidence>
<proteinExistence type="predicted"/>
<feature type="transmembrane region" description="Helical" evidence="6">
    <location>
        <begin position="221"/>
        <end position="245"/>
    </location>
</feature>
<evidence type="ECO:0000256" key="6">
    <source>
        <dbReference type="SAM" id="Phobius"/>
    </source>
</evidence>
<feature type="transmembrane region" description="Helical" evidence="6">
    <location>
        <begin position="44"/>
        <end position="63"/>
    </location>
</feature>
<feature type="transmembrane region" description="Helical" evidence="6">
    <location>
        <begin position="257"/>
        <end position="278"/>
    </location>
</feature>
<feature type="transmembrane region" description="Helical" evidence="6">
    <location>
        <begin position="285"/>
        <end position="305"/>
    </location>
</feature>